<dbReference type="GeneID" id="31008691"/>
<comment type="caution">
    <text evidence="1">The sequence shown here is derived from an EMBL/GenBank/DDBJ whole genome shotgun (WGS) entry which is preliminary data.</text>
</comment>
<proteinExistence type="predicted"/>
<protein>
    <submittedName>
        <fullName evidence="1">Uncharacterized protein</fullName>
    </submittedName>
</protein>
<dbReference type="Proteomes" id="UP000214365">
    <property type="component" value="Unassembled WGS sequence"/>
</dbReference>
<sequence>MTAERPLLPQIPWRYGSLDHVYGCHGSPDIGQSDIAQYSGIIKVMPGHVQIVEKRPNFYPALLTDINDETPSHDIVVAGISPQAVLLARTTRLTACQKCISDVAFKIMQIMSVSGSFDCADPLVRLYIFVPALEVTAYREVATVPSVEQVMSDLTMAFNQSRGHQWDVYVCQYFPGLNMPLLFDWQLHIGATRTEVDHYDRVNMENDGAARIVIDRDNCVNVQDAARPFRITYNV</sequence>
<dbReference type="RefSeq" id="XP_020115936.1">
    <property type="nucleotide sequence ID" value="XM_020263830.1"/>
</dbReference>
<reference evidence="1 2" key="1">
    <citation type="submission" date="2015-06" db="EMBL/GenBank/DDBJ databases">
        <title>Talaromyces atroroseus IBT 11181 draft genome.</title>
        <authorList>
            <person name="Rasmussen K.B."/>
            <person name="Rasmussen S."/>
            <person name="Petersen B."/>
            <person name="Sicheritz-Ponten T."/>
            <person name="Mortensen U.H."/>
            <person name="Thrane U."/>
        </authorList>
    </citation>
    <scope>NUCLEOTIDE SEQUENCE [LARGE SCALE GENOMIC DNA]</scope>
    <source>
        <strain evidence="1 2">IBT 11181</strain>
    </source>
</reference>
<organism evidence="1 2">
    <name type="scientific">Talaromyces atroroseus</name>
    <dbReference type="NCBI Taxonomy" id="1441469"/>
    <lineage>
        <taxon>Eukaryota</taxon>
        <taxon>Fungi</taxon>
        <taxon>Dikarya</taxon>
        <taxon>Ascomycota</taxon>
        <taxon>Pezizomycotina</taxon>
        <taxon>Eurotiomycetes</taxon>
        <taxon>Eurotiomycetidae</taxon>
        <taxon>Eurotiales</taxon>
        <taxon>Trichocomaceae</taxon>
        <taxon>Talaromyces</taxon>
        <taxon>Talaromyces sect. Trachyspermi</taxon>
    </lineage>
</organism>
<evidence type="ECO:0000313" key="2">
    <source>
        <dbReference type="Proteomes" id="UP000214365"/>
    </source>
</evidence>
<name>A0A225AN06_TALAT</name>
<keyword evidence="2" id="KW-1185">Reference proteome</keyword>
<dbReference type="EMBL" id="LFMY01000017">
    <property type="protein sequence ID" value="OKL55815.1"/>
    <property type="molecule type" value="Genomic_DNA"/>
</dbReference>
<accession>A0A225AN06</accession>
<dbReference type="AlphaFoldDB" id="A0A225AN06"/>
<gene>
    <name evidence="1" type="ORF">UA08_08935</name>
</gene>
<evidence type="ECO:0000313" key="1">
    <source>
        <dbReference type="EMBL" id="OKL55815.1"/>
    </source>
</evidence>